<reference evidence="4 5" key="1">
    <citation type="submission" date="2024-08" db="EMBL/GenBank/DDBJ databases">
        <authorList>
            <person name="Will J Nash"/>
            <person name="Angela Man"/>
            <person name="Seanna McTaggart"/>
            <person name="Kendall Baker"/>
            <person name="Tom Barker"/>
            <person name="Leah Catchpole"/>
            <person name="Alex Durrant"/>
            <person name="Karim Gharbi"/>
            <person name="Naomi Irish"/>
            <person name="Gemy Kaithakottil"/>
            <person name="Debby Ku"/>
            <person name="Aaliyah Providence"/>
            <person name="Felix Shaw"/>
            <person name="David Swarbreck"/>
            <person name="Chris Watkins"/>
            <person name="Ann M. McCartney"/>
            <person name="Giulio Formenti"/>
            <person name="Alice Mouton"/>
            <person name="Noel Vella"/>
            <person name="Bjorn M von Reumont"/>
            <person name="Adriana Vella"/>
            <person name="Wilfried Haerty"/>
        </authorList>
    </citation>
    <scope>NUCLEOTIDE SEQUENCE [LARGE SCALE GENOMIC DNA]</scope>
</reference>
<organism evidence="4 5">
    <name type="scientific">Xylocopa violacea</name>
    <name type="common">Violet carpenter bee</name>
    <name type="synonym">Apis violacea</name>
    <dbReference type="NCBI Taxonomy" id="135666"/>
    <lineage>
        <taxon>Eukaryota</taxon>
        <taxon>Metazoa</taxon>
        <taxon>Ecdysozoa</taxon>
        <taxon>Arthropoda</taxon>
        <taxon>Hexapoda</taxon>
        <taxon>Insecta</taxon>
        <taxon>Pterygota</taxon>
        <taxon>Neoptera</taxon>
        <taxon>Endopterygota</taxon>
        <taxon>Hymenoptera</taxon>
        <taxon>Apocrita</taxon>
        <taxon>Aculeata</taxon>
        <taxon>Apoidea</taxon>
        <taxon>Anthophila</taxon>
        <taxon>Apidae</taxon>
        <taxon>Xylocopa</taxon>
        <taxon>Xylocopa</taxon>
    </lineage>
</organism>
<evidence type="ECO:0000313" key="4">
    <source>
        <dbReference type="EMBL" id="CAL7937467.1"/>
    </source>
</evidence>
<proteinExistence type="inferred from homology"/>
<dbReference type="PANTHER" id="PTHR36427">
    <property type="entry name" value="54S RIBOSOMAL PROTEIN L1, MITOCHONDRIAL"/>
    <property type="match status" value="1"/>
</dbReference>
<protein>
    <recommendedName>
        <fullName evidence="6">Ribosomal protein L1</fullName>
    </recommendedName>
</protein>
<comment type="caution">
    <text evidence="4">The sequence shown here is derived from an EMBL/GenBank/DDBJ whole genome shotgun (WGS) entry which is preliminary data.</text>
</comment>
<dbReference type="InterPro" id="IPR028364">
    <property type="entry name" value="Ribosomal_uL1/biogenesis"/>
</dbReference>
<dbReference type="PANTHER" id="PTHR36427:SF3">
    <property type="entry name" value="LARGE RIBOSOMAL SUBUNIT PROTEIN UL1M"/>
    <property type="match status" value="1"/>
</dbReference>
<keyword evidence="3" id="KW-0687">Ribonucleoprotein</keyword>
<name>A0ABP1N908_XYLVO</name>
<dbReference type="InterPro" id="IPR023674">
    <property type="entry name" value="Ribosomal_uL1-like"/>
</dbReference>
<dbReference type="Gene3D" id="3.40.50.790">
    <property type="match status" value="1"/>
</dbReference>
<comment type="similarity">
    <text evidence="1">Belongs to the universal ribosomal protein uL1 family.</text>
</comment>
<dbReference type="SUPFAM" id="SSF56808">
    <property type="entry name" value="Ribosomal protein L1"/>
    <property type="match status" value="1"/>
</dbReference>
<gene>
    <name evidence="4" type="ORF">XYLVIOL_LOCUS2731</name>
</gene>
<evidence type="ECO:0000313" key="5">
    <source>
        <dbReference type="Proteomes" id="UP001642520"/>
    </source>
</evidence>
<evidence type="ECO:0000256" key="3">
    <source>
        <dbReference type="ARBA" id="ARBA00023274"/>
    </source>
</evidence>
<evidence type="ECO:0000256" key="2">
    <source>
        <dbReference type="ARBA" id="ARBA00022980"/>
    </source>
</evidence>
<evidence type="ECO:0000256" key="1">
    <source>
        <dbReference type="ARBA" id="ARBA00010531"/>
    </source>
</evidence>
<dbReference type="Gene3D" id="3.30.190.20">
    <property type="match status" value="1"/>
</dbReference>
<sequence>MIMLTSWMTKIFRSTYNHNNSIFIQTREYAARKATRERKARLKKRKVVVERVRVVSFKKSKKKNEVCPLIYINDSNKIKAIDDVWAVRYFQRPVYSLKEAIEYHRELHHPTMLNAPNAPINAFIELNMQCEKKNKFVEKFSKIIDTPHIFKSGEDEKKTLVFCKDQKQQEKATDAGADFVGGTELVKKIQNGKFDYKEYDYILSHTDMLTDLLLIRGLLKKKFPNLKAGNLGVDMTKLVSKFKNGIGYSAIPHTTFREYGYIDTIFGMLDMDIKQLEENFSALINDVESKKQKRDGPFIVRVRICSKISKESFKIDFKQYLPTTKVEEERNEPEDNTAIISTH</sequence>
<dbReference type="Proteomes" id="UP001642520">
    <property type="component" value="Unassembled WGS sequence"/>
</dbReference>
<accession>A0ABP1N908</accession>
<keyword evidence="5" id="KW-1185">Reference proteome</keyword>
<dbReference type="EMBL" id="CAXAJV020001288">
    <property type="protein sequence ID" value="CAL7937467.1"/>
    <property type="molecule type" value="Genomic_DNA"/>
</dbReference>
<dbReference type="Pfam" id="PF00687">
    <property type="entry name" value="Ribosomal_L1"/>
    <property type="match status" value="1"/>
</dbReference>
<evidence type="ECO:0008006" key="6">
    <source>
        <dbReference type="Google" id="ProtNLM"/>
    </source>
</evidence>
<dbReference type="InterPro" id="IPR016095">
    <property type="entry name" value="Ribosomal_uL1_3-a/b-sand"/>
</dbReference>
<keyword evidence="2" id="KW-0689">Ribosomal protein</keyword>